<organism evidence="1 2">
    <name type="scientific">Caulobacter rhizosphaerae</name>
    <dbReference type="NCBI Taxonomy" id="2010972"/>
    <lineage>
        <taxon>Bacteria</taxon>
        <taxon>Pseudomonadati</taxon>
        <taxon>Pseudomonadota</taxon>
        <taxon>Alphaproteobacteria</taxon>
        <taxon>Caulobacterales</taxon>
        <taxon>Caulobacteraceae</taxon>
        <taxon>Caulobacter</taxon>
    </lineage>
</organism>
<accession>A0ABU1MWN0</accession>
<dbReference type="Proteomes" id="UP001262754">
    <property type="component" value="Unassembled WGS sequence"/>
</dbReference>
<comment type="caution">
    <text evidence="1">The sequence shown here is derived from an EMBL/GenBank/DDBJ whole genome shotgun (WGS) entry which is preliminary data.</text>
</comment>
<name>A0ABU1MWN0_9CAUL</name>
<evidence type="ECO:0000313" key="2">
    <source>
        <dbReference type="Proteomes" id="UP001262754"/>
    </source>
</evidence>
<reference evidence="1 2" key="1">
    <citation type="submission" date="2023-07" db="EMBL/GenBank/DDBJ databases">
        <title>Sorghum-associated microbial communities from plants grown in Nebraska, USA.</title>
        <authorList>
            <person name="Schachtman D."/>
        </authorList>
    </citation>
    <scope>NUCLEOTIDE SEQUENCE [LARGE SCALE GENOMIC DNA]</scope>
    <source>
        <strain evidence="1 2">DS2154</strain>
    </source>
</reference>
<protein>
    <submittedName>
        <fullName evidence="1">Uncharacterized protein</fullName>
    </submittedName>
</protein>
<keyword evidence="2" id="KW-1185">Reference proteome</keyword>
<evidence type="ECO:0000313" key="1">
    <source>
        <dbReference type="EMBL" id="MDR6530598.1"/>
    </source>
</evidence>
<gene>
    <name evidence="1" type="ORF">J2800_001334</name>
</gene>
<proteinExistence type="predicted"/>
<dbReference type="EMBL" id="JAVDRL010000003">
    <property type="protein sequence ID" value="MDR6530598.1"/>
    <property type="molecule type" value="Genomic_DNA"/>
</dbReference>
<dbReference type="RefSeq" id="WP_310030175.1">
    <property type="nucleotide sequence ID" value="NZ_JAVDRL010000003.1"/>
</dbReference>
<sequence length="164" mass="17237">MSCDAVAFSAMLWFASGSPGLQAVDPAPAVIQQGQAPASVAGEPLFVDIVGRAKRLKAQAETYRAGLPKDPAAVAAALKGFDVFQGQIAELAAQDMKGHVTLKERGAVDDLKCILRGISQDLPEKLKAVGEAKTVKDQDLALRDMVYLLNDNVEVITAPPQPAA</sequence>